<gene>
    <name evidence="2" type="ORF">A3Q41_01154</name>
</gene>
<dbReference type="OrthoDB" id="5294870at2"/>
<keyword evidence="3" id="KW-1185">Reference proteome</keyword>
<dbReference type="PANTHER" id="PTHR40260">
    <property type="entry name" value="BLR8190 PROTEIN"/>
    <property type="match status" value="1"/>
</dbReference>
<dbReference type="SUPFAM" id="SSF54909">
    <property type="entry name" value="Dimeric alpha+beta barrel"/>
    <property type="match status" value="1"/>
</dbReference>
<accession>A0A143QH28</accession>
<dbReference type="Gene3D" id="3.30.70.100">
    <property type="match status" value="1"/>
</dbReference>
<proteinExistence type="predicted"/>
<dbReference type="EMBL" id="CP015220">
    <property type="protein sequence ID" value="AMY22465.1"/>
    <property type="molecule type" value="Genomic_DNA"/>
</dbReference>
<evidence type="ECO:0000313" key="3">
    <source>
        <dbReference type="Proteomes" id="UP000076038"/>
    </source>
</evidence>
<name>A0A143QH28_RHOFA</name>
<dbReference type="PANTHER" id="PTHR40260:SF2">
    <property type="entry name" value="BLR8190 PROTEIN"/>
    <property type="match status" value="1"/>
</dbReference>
<sequence>MSVRVAVCYGMPEDPAAFDRHYAEVHVPLARAVPGLVDFTWGTLDSLDESPPPYYAIASLYFADEASLKAGLASLEMKAAGKDLRNFATGGVTMFTQNERSVLRP</sequence>
<evidence type="ECO:0000259" key="1">
    <source>
        <dbReference type="Pfam" id="PF07110"/>
    </source>
</evidence>
<reference evidence="2 3" key="1">
    <citation type="journal article" date="2016" name="Genome Announc.">
        <title>Complete Genome and Plasmid Sequences for Rhodococcus fascians D188 and Draft Sequences for Rhodococcus Isolates PBTS 1 and PBTS 2.</title>
        <authorList>
            <person name="Stamler R.A."/>
            <person name="Vereecke D."/>
            <person name="Zhang Y."/>
            <person name="Schilkey F."/>
            <person name="Devitt N."/>
            <person name="Randall J.J."/>
        </authorList>
    </citation>
    <scope>NUCLEOTIDE SEQUENCE [LARGE SCALE GENOMIC DNA]</scope>
    <source>
        <strain evidence="2 3">PBTS2</strain>
    </source>
</reference>
<feature type="domain" description="EthD" evidence="1">
    <location>
        <begin position="13"/>
        <end position="89"/>
    </location>
</feature>
<dbReference type="AlphaFoldDB" id="A0A143QH28"/>
<reference evidence="3" key="2">
    <citation type="submission" date="2016-04" db="EMBL/GenBank/DDBJ databases">
        <title>Complete Genome and Plasmid Sequences for Rhodococcus fascians D188 and Draft Sequences for Rhodococcus spp. Isolates PBTS 1 and PBTS 2.</title>
        <authorList>
            <person name="Stamer R."/>
            <person name="Vereecke D."/>
            <person name="Zhang Y."/>
            <person name="Schilkey F."/>
            <person name="Devitt N."/>
            <person name="Randall J."/>
        </authorList>
    </citation>
    <scope>NUCLEOTIDE SEQUENCE [LARGE SCALE GENOMIC DNA]</scope>
    <source>
        <strain evidence="3">PBTS2</strain>
    </source>
</reference>
<evidence type="ECO:0000313" key="2">
    <source>
        <dbReference type="EMBL" id="AMY22465.1"/>
    </source>
</evidence>
<dbReference type="PATRIC" id="fig|1653479.3.peg.1170"/>
<dbReference type="NCBIfam" id="TIGR02118">
    <property type="entry name" value="EthD family reductase"/>
    <property type="match status" value="1"/>
</dbReference>
<dbReference type="Proteomes" id="UP000076038">
    <property type="component" value="Chromosome"/>
</dbReference>
<dbReference type="RefSeq" id="WP_027494649.1">
    <property type="nucleotide sequence ID" value="NZ_CP015220.1"/>
</dbReference>
<dbReference type="KEGG" id="rhs:A3Q41_01154"/>
<organism evidence="2 3">
    <name type="scientific">Rhodococcoides fascians</name>
    <name type="common">Rhodococcus fascians</name>
    <dbReference type="NCBI Taxonomy" id="1828"/>
    <lineage>
        <taxon>Bacteria</taxon>
        <taxon>Bacillati</taxon>
        <taxon>Actinomycetota</taxon>
        <taxon>Actinomycetes</taxon>
        <taxon>Mycobacteriales</taxon>
        <taxon>Nocardiaceae</taxon>
        <taxon>Rhodococcoides</taxon>
    </lineage>
</organism>
<dbReference type="InterPro" id="IPR011008">
    <property type="entry name" value="Dimeric_a/b-barrel"/>
</dbReference>
<dbReference type="InterPro" id="IPR009799">
    <property type="entry name" value="EthD_dom"/>
</dbReference>
<protein>
    <recommendedName>
        <fullName evidence="1">EthD domain-containing protein</fullName>
    </recommendedName>
</protein>
<dbReference type="Pfam" id="PF07110">
    <property type="entry name" value="EthD"/>
    <property type="match status" value="1"/>
</dbReference>
<dbReference type="GO" id="GO:0016491">
    <property type="term" value="F:oxidoreductase activity"/>
    <property type="evidence" value="ECO:0007669"/>
    <property type="project" value="InterPro"/>
</dbReference>